<dbReference type="PROSITE" id="PS51253">
    <property type="entry name" value="HTH_CENPB"/>
    <property type="match status" value="1"/>
</dbReference>
<evidence type="ECO:0000256" key="2">
    <source>
        <dbReference type="SAM" id="MobiDB-lite"/>
    </source>
</evidence>
<evidence type="ECO:0000256" key="1">
    <source>
        <dbReference type="ARBA" id="ARBA00023125"/>
    </source>
</evidence>
<dbReference type="Proteomes" id="UP000663845">
    <property type="component" value="Unassembled WGS sequence"/>
</dbReference>
<dbReference type="GO" id="GO:0003677">
    <property type="term" value="F:DNA binding"/>
    <property type="evidence" value="ECO:0007669"/>
    <property type="project" value="UniProtKB-KW"/>
</dbReference>
<evidence type="ECO:0000313" key="6">
    <source>
        <dbReference type="Proteomes" id="UP000663844"/>
    </source>
</evidence>
<dbReference type="Proteomes" id="UP000663844">
    <property type="component" value="Unassembled WGS sequence"/>
</dbReference>
<comment type="caution">
    <text evidence="5">The sequence shown here is derived from an EMBL/GenBank/DDBJ whole genome shotgun (WGS) entry which is preliminary data.</text>
</comment>
<gene>
    <name evidence="4" type="ORF">JYZ213_LOCUS45169</name>
    <name evidence="5" type="ORF">OXD698_LOCUS41842</name>
</gene>
<dbReference type="GO" id="GO:0005634">
    <property type="term" value="C:nucleus"/>
    <property type="evidence" value="ECO:0007669"/>
    <property type="project" value="TreeGrafter"/>
</dbReference>
<dbReference type="EMBL" id="CAJNOG010003456">
    <property type="protein sequence ID" value="CAF1531534.1"/>
    <property type="molecule type" value="Genomic_DNA"/>
</dbReference>
<evidence type="ECO:0000313" key="4">
    <source>
        <dbReference type="EMBL" id="CAF1531534.1"/>
    </source>
</evidence>
<dbReference type="SMART" id="SM00674">
    <property type="entry name" value="CENPB"/>
    <property type="match status" value="1"/>
</dbReference>
<accession>A0A820CUQ3</accession>
<dbReference type="InterPro" id="IPR050863">
    <property type="entry name" value="CenT-Element_Derived"/>
</dbReference>
<dbReference type="EMBL" id="CAJOAZ010010414">
    <property type="protein sequence ID" value="CAF4220365.1"/>
    <property type="molecule type" value="Genomic_DNA"/>
</dbReference>
<dbReference type="InterPro" id="IPR006600">
    <property type="entry name" value="HTH_CenpB_DNA-bd_dom"/>
</dbReference>
<protein>
    <recommendedName>
        <fullName evidence="3">HTH CENPB-type domain-containing protein</fullName>
    </recommendedName>
</protein>
<feature type="compositionally biased region" description="Acidic residues" evidence="2">
    <location>
        <begin position="62"/>
        <end position="78"/>
    </location>
</feature>
<reference evidence="5" key="1">
    <citation type="submission" date="2021-02" db="EMBL/GenBank/DDBJ databases">
        <authorList>
            <person name="Nowell W R."/>
        </authorList>
    </citation>
    <scope>NUCLEOTIDE SEQUENCE</scope>
</reference>
<dbReference type="Pfam" id="PF03221">
    <property type="entry name" value="HTH_Tnp_Tc5"/>
    <property type="match status" value="1"/>
</dbReference>
<dbReference type="PANTHER" id="PTHR19303">
    <property type="entry name" value="TRANSPOSON"/>
    <property type="match status" value="1"/>
</dbReference>
<feature type="domain" description="HTH CENPB-type" evidence="3">
    <location>
        <begin position="145"/>
        <end position="216"/>
    </location>
</feature>
<proteinExistence type="predicted"/>
<evidence type="ECO:0000313" key="5">
    <source>
        <dbReference type="EMBL" id="CAF4220365.1"/>
    </source>
</evidence>
<feature type="non-terminal residue" evidence="5">
    <location>
        <position position="1"/>
    </location>
</feature>
<evidence type="ECO:0000259" key="3">
    <source>
        <dbReference type="PROSITE" id="PS51253"/>
    </source>
</evidence>
<keyword evidence="1" id="KW-0238">DNA-binding</keyword>
<sequence length="480" mass="55547">MSASSVVSLLSQRLLKGTDFQYDEQSKETDLVEHLYTTIQNFVTCSSYTFENNDTLDHEDTFDNLSEDASEDGETDEEIDATFSDDQDDKSILNYFSLDYMKKVLDFYDEVDENGNRKHSWRSTNHRFRKIPDSTYLTRFRKYIDQNGNKQHKLNSIDQYVFSRLENAREKSMSVHDIDLKRWARQKAAELSLDNFSASDHWAYSFKQRHNIVSRKITKLITKHTLENETVIAKSAEQFVKHVRLQIQSHMLDPHQIINTDQVGLHKEIHSTRTLSFGGEKNTFGLIKSKNACTHSYTLQPSINMAGEVVGPIFLCLQETGGKISESVKKKTFQATNVILSCSQSGKLSSTHIPYWIENALLPYAPKKFLLLSDAWAGSRQDIIYKNYPCCIRLQIPQRTTDKIQPLDIFYNRQMKSLFRRAYDRVILDQLPISMTERNNIIKLVSLCHSQMTADIFHGLIKYAWYACGYTTVDPRPFLS</sequence>
<dbReference type="Gene3D" id="1.10.10.60">
    <property type="entry name" value="Homeodomain-like"/>
    <property type="match status" value="1"/>
</dbReference>
<organism evidence="5 6">
    <name type="scientific">Adineta steineri</name>
    <dbReference type="NCBI Taxonomy" id="433720"/>
    <lineage>
        <taxon>Eukaryota</taxon>
        <taxon>Metazoa</taxon>
        <taxon>Spiralia</taxon>
        <taxon>Gnathifera</taxon>
        <taxon>Rotifera</taxon>
        <taxon>Eurotatoria</taxon>
        <taxon>Bdelloidea</taxon>
        <taxon>Adinetida</taxon>
        <taxon>Adinetidae</taxon>
        <taxon>Adineta</taxon>
    </lineage>
</organism>
<dbReference type="AlphaFoldDB" id="A0A820CUQ3"/>
<dbReference type="SUPFAM" id="SSF46689">
    <property type="entry name" value="Homeodomain-like"/>
    <property type="match status" value="1"/>
</dbReference>
<feature type="region of interest" description="Disordered" evidence="2">
    <location>
        <begin position="59"/>
        <end position="78"/>
    </location>
</feature>
<dbReference type="InterPro" id="IPR009057">
    <property type="entry name" value="Homeodomain-like_sf"/>
</dbReference>
<name>A0A820CUQ3_9BILA</name>